<reference evidence="3 4" key="1">
    <citation type="submission" date="2024-02" db="EMBL/GenBank/DDBJ databases">
        <title>Chromosome-scale genome assembly of the rough periwinkle Littorina saxatilis.</title>
        <authorList>
            <person name="De Jode A."/>
            <person name="Faria R."/>
            <person name="Formenti G."/>
            <person name="Sims Y."/>
            <person name="Smith T.P."/>
            <person name="Tracey A."/>
            <person name="Wood J.M.D."/>
            <person name="Zagrodzka Z.B."/>
            <person name="Johannesson K."/>
            <person name="Butlin R.K."/>
            <person name="Leder E.H."/>
        </authorList>
    </citation>
    <scope>NUCLEOTIDE SEQUENCE [LARGE SCALE GENOMIC DNA]</scope>
    <source>
        <strain evidence="3">Snail1</strain>
        <tissue evidence="3">Muscle</tissue>
    </source>
</reference>
<keyword evidence="4" id="KW-1185">Reference proteome</keyword>
<feature type="compositionally biased region" description="Gly residues" evidence="1">
    <location>
        <begin position="75"/>
        <end position="87"/>
    </location>
</feature>
<evidence type="ECO:0000313" key="4">
    <source>
        <dbReference type="Proteomes" id="UP001374579"/>
    </source>
</evidence>
<gene>
    <name evidence="3" type="ORF">V1264_006810</name>
</gene>
<sequence length="194" mass="19479">MNKFVSMLVLVVLAVVHATWAQTVNTGASVGQSGAGGGANTMDLFSILGINNMGQQGTDAFLNSILGIPARGPTSGTGAGNQVGGNSGPRQDNFGGGNMGGGNMGSGNMGGGNMGGGMANNVGGGIPPVPQRQGNSMQMLLPAVAMSSGMDGPWGMMAMAAMNQQRAGMRSARQQPMMNPMMLNFMSGGELFGF</sequence>
<evidence type="ECO:0000256" key="2">
    <source>
        <dbReference type="SAM" id="SignalP"/>
    </source>
</evidence>
<dbReference type="EMBL" id="JBAMIC010000018">
    <property type="protein sequence ID" value="KAK7095398.1"/>
    <property type="molecule type" value="Genomic_DNA"/>
</dbReference>
<dbReference type="Proteomes" id="UP001374579">
    <property type="component" value="Unassembled WGS sequence"/>
</dbReference>
<comment type="caution">
    <text evidence="3">The sequence shown here is derived from an EMBL/GenBank/DDBJ whole genome shotgun (WGS) entry which is preliminary data.</text>
</comment>
<organism evidence="3 4">
    <name type="scientific">Littorina saxatilis</name>
    <dbReference type="NCBI Taxonomy" id="31220"/>
    <lineage>
        <taxon>Eukaryota</taxon>
        <taxon>Metazoa</taxon>
        <taxon>Spiralia</taxon>
        <taxon>Lophotrochozoa</taxon>
        <taxon>Mollusca</taxon>
        <taxon>Gastropoda</taxon>
        <taxon>Caenogastropoda</taxon>
        <taxon>Littorinimorpha</taxon>
        <taxon>Littorinoidea</taxon>
        <taxon>Littorinidae</taxon>
        <taxon>Littorina</taxon>
    </lineage>
</organism>
<evidence type="ECO:0000313" key="3">
    <source>
        <dbReference type="EMBL" id="KAK7095398.1"/>
    </source>
</evidence>
<feature type="region of interest" description="Disordered" evidence="1">
    <location>
        <begin position="73"/>
        <end position="107"/>
    </location>
</feature>
<name>A0AAN9AY79_9CAEN</name>
<feature type="compositionally biased region" description="Gly residues" evidence="1">
    <location>
        <begin position="94"/>
        <end position="107"/>
    </location>
</feature>
<evidence type="ECO:0000256" key="1">
    <source>
        <dbReference type="SAM" id="MobiDB-lite"/>
    </source>
</evidence>
<dbReference type="AlphaFoldDB" id="A0AAN9AY79"/>
<protein>
    <submittedName>
        <fullName evidence="3">Uncharacterized protein</fullName>
    </submittedName>
</protein>
<keyword evidence="2" id="KW-0732">Signal</keyword>
<proteinExistence type="predicted"/>
<feature type="chain" id="PRO_5042936411" evidence="2">
    <location>
        <begin position="22"/>
        <end position="194"/>
    </location>
</feature>
<feature type="signal peptide" evidence="2">
    <location>
        <begin position="1"/>
        <end position="21"/>
    </location>
</feature>
<accession>A0AAN9AY79</accession>